<evidence type="ECO:0000313" key="2">
    <source>
        <dbReference type="Proteomes" id="UP001195624"/>
    </source>
</evidence>
<gene>
    <name evidence="1" type="ORF">J2125_003707</name>
</gene>
<evidence type="ECO:0000313" key="1">
    <source>
        <dbReference type="EMBL" id="MBP2170515.1"/>
    </source>
</evidence>
<dbReference type="InterPro" id="IPR009241">
    <property type="entry name" value="HigB-like"/>
</dbReference>
<dbReference type="Proteomes" id="UP001195624">
    <property type="component" value="Unassembled WGS sequence"/>
</dbReference>
<reference evidence="1 2" key="1">
    <citation type="submission" date="2021-03" db="EMBL/GenBank/DDBJ databases">
        <authorList>
            <person name="D'Agostino P."/>
            <person name="Huntemann M."/>
            <person name="Clum A."/>
            <person name="Spunde A."/>
            <person name="Palaniappan K."/>
            <person name="Ritter S."/>
            <person name="Mikhailova N."/>
            <person name="Chen I.-M."/>
            <person name="Stamatis D."/>
            <person name="Reddy T."/>
            <person name="O'Malley R."/>
            <person name="Daum C."/>
            <person name="Shapiro N."/>
            <person name="Ivanova N."/>
            <person name="Kyrpides N."/>
            <person name="Woyke T."/>
        </authorList>
    </citation>
    <scope>NUCLEOTIDE SEQUENCE [LARGE SCALE GENOMIC DNA]</scope>
    <source>
        <strain evidence="1 2">WS4403</strain>
    </source>
</reference>
<proteinExistence type="predicted"/>
<accession>A0ABS4PEF6</accession>
<reference evidence="2" key="2">
    <citation type="submission" date="2023-07" db="EMBL/GenBank/DDBJ databases">
        <title>Genome mining of underrepresented organisms for secondary metabolites.</title>
        <authorList>
            <person name="D'Agostino P.M."/>
        </authorList>
    </citation>
    <scope>NUCLEOTIDE SEQUENCE [LARGE SCALE GENOMIC DNA]</scope>
    <source>
        <strain evidence="2">WS4403</strain>
    </source>
</reference>
<organism evidence="1 2">
    <name type="scientific">Winslowiella toletana</name>
    <dbReference type="NCBI Taxonomy" id="92490"/>
    <lineage>
        <taxon>Bacteria</taxon>
        <taxon>Pseudomonadati</taxon>
        <taxon>Pseudomonadota</taxon>
        <taxon>Gammaproteobacteria</taxon>
        <taxon>Enterobacterales</taxon>
        <taxon>Erwiniaceae</taxon>
        <taxon>Winslowiella</taxon>
    </lineage>
</organism>
<keyword evidence="2" id="KW-1185">Reference proteome</keyword>
<protein>
    <submittedName>
        <fullName evidence="1">Uncharacterized protein</fullName>
    </submittedName>
</protein>
<sequence>MDTWKVDTTEHFDRWLDKQDDDMIDDVLASLKVLEQCGPMLGRPDVDQVKGSEFHHMKELRVQSNGRPVRAFFAFDPERQAIVLCAADKTGRKQKRFYAEMIKKADAEYRQHLEGVKK</sequence>
<comment type="caution">
    <text evidence="1">The sequence shown here is derived from an EMBL/GenBank/DDBJ whole genome shotgun (WGS) entry which is preliminary data.</text>
</comment>
<dbReference type="RefSeq" id="WP_017799158.1">
    <property type="nucleotide sequence ID" value="NZ_JAGGMQ010000001.1"/>
</dbReference>
<name>A0ABS4PEF6_9GAMM</name>
<dbReference type="EMBL" id="JAGGMQ010000001">
    <property type="protein sequence ID" value="MBP2170515.1"/>
    <property type="molecule type" value="Genomic_DNA"/>
</dbReference>
<dbReference type="Pfam" id="PF05973">
    <property type="entry name" value="Gp49"/>
    <property type="match status" value="1"/>
</dbReference>